<accession>A0AAD7WN21</accession>
<reference evidence="1" key="1">
    <citation type="journal article" date="2023" name="Science">
        <title>Genome structures resolve the early diversification of teleost fishes.</title>
        <authorList>
            <person name="Parey E."/>
            <person name="Louis A."/>
            <person name="Montfort J."/>
            <person name="Bouchez O."/>
            <person name="Roques C."/>
            <person name="Iampietro C."/>
            <person name="Lluch J."/>
            <person name="Castinel A."/>
            <person name="Donnadieu C."/>
            <person name="Desvignes T."/>
            <person name="Floi Bucao C."/>
            <person name="Jouanno E."/>
            <person name="Wen M."/>
            <person name="Mejri S."/>
            <person name="Dirks R."/>
            <person name="Jansen H."/>
            <person name="Henkel C."/>
            <person name="Chen W.J."/>
            <person name="Zahm M."/>
            <person name="Cabau C."/>
            <person name="Klopp C."/>
            <person name="Thompson A.W."/>
            <person name="Robinson-Rechavi M."/>
            <person name="Braasch I."/>
            <person name="Lecointre G."/>
            <person name="Bobe J."/>
            <person name="Postlethwait J.H."/>
            <person name="Berthelot C."/>
            <person name="Roest Crollius H."/>
            <person name="Guiguen Y."/>
        </authorList>
    </citation>
    <scope>NUCLEOTIDE SEQUENCE</scope>
    <source>
        <strain evidence="1">NC1722</strain>
    </source>
</reference>
<proteinExistence type="predicted"/>
<name>A0AAD7WN21_9TELE</name>
<dbReference type="EMBL" id="JAINUG010000062">
    <property type="protein sequence ID" value="KAJ8402735.1"/>
    <property type="molecule type" value="Genomic_DNA"/>
</dbReference>
<comment type="caution">
    <text evidence="1">The sequence shown here is derived from an EMBL/GenBank/DDBJ whole genome shotgun (WGS) entry which is preliminary data.</text>
</comment>
<evidence type="ECO:0000313" key="1">
    <source>
        <dbReference type="EMBL" id="KAJ8402735.1"/>
    </source>
</evidence>
<dbReference type="Proteomes" id="UP001221898">
    <property type="component" value="Unassembled WGS sequence"/>
</dbReference>
<keyword evidence="2" id="KW-1185">Reference proteome</keyword>
<protein>
    <submittedName>
        <fullName evidence="1">Uncharacterized protein</fullName>
    </submittedName>
</protein>
<evidence type="ECO:0000313" key="2">
    <source>
        <dbReference type="Proteomes" id="UP001221898"/>
    </source>
</evidence>
<dbReference type="AlphaFoldDB" id="A0AAD7WN21"/>
<sequence length="76" mass="8853">MVVCIQLPVIEFFQHLLQWEWTWAGVIENRHREAKLLHFPDIWRTAVGLSKCNVRDSSGFKAFPVIAKKVSFVISK</sequence>
<gene>
    <name evidence="1" type="ORF">AAFF_G00364070</name>
</gene>
<organism evidence="1 2">
    <name type="scientific">Aldrovandia affinis</name>
    <dbReference type="NCBI Taxonomy" id="143900"/>
    <lineage>
        <taxon>Eukaryota</taxon>
        <taxon>Metazoa</taxon>
        <taxon>Chordata</taxon>
        <taxon>Craniata</taxon>
        <taxon>Vertebrata</taxon>
        <taxon>Euteleostomi</taxon>
        <taxon>Actinopterygii</taxon>
        <taxon>Neopterygii</taxon>
        <taxon>Teleostei</taxon>
        <taxon>Notacanthiformes</taxon>
        <taxon>Halosauridae</taxon>
        <taxon>Aldrovandia</taxon>
    </lineage>
</organism>